<gene>
    <name evidence="1" type="ORF">RFI_26421</name>
</gene>
<sequence>MRESNLGQALNELMKLYENSSKKGALGSWYQNVGKTKLELLMDEDYYSSDLASPQYLIYLLIEFERHVVFERLDPSFLSERNDWIANLLECQRFEDIIVFIRKLSSAIREPPFFTLAIKALSEESMFSEAPLSLCFLVMEFVTDVSNVAELCSTMLLHESKLPVFDPLRPPKLIKEILSFGDSTNALIKDFVAHLKTVGKGDKFDWNEQEIFEEEEKYQVEPVAVGT</sequence>
<organism evidence="1 2">
    <name type="scientific">Reticulomyxa filosa</name>
    <dbReference type="NCBI Taxonomy" id="46433"/>
    <lineage>
        <taxon>Eukaryota</taxon>
        <taxon>Sar</taxon>
        <taxon>Rhizaria</taxon>
        <taxon>Retaria</taxon>
        <taxon>Foraminifera</taxon>
        <taxon>Monothalamids</taxon>
        <taxon>Reticulomyxidae</taxon>
        <taxon>Reticulomyxa</taxon>
    </lineage>
</organism>
<name>X6MD50_RETFI</name>
<protein>
    <submittedName>
        <fullName evidence="1">Uncharacterized protein</fullName>
    </submittedName>
</protein>
<dbReference type="AlphaFoldDB" id="X6MD50"/>
<feature type="non-terminal residue" evidence="1">
    <location>
        <position position="227"/>
    </location>
</feature>
<reference evidence="1 2" key="1">
    <citation type="journal article" date="2013" name="Curr. Biol.">
        <title>The Genome of the Foraminiferan Reticulomyxa filosa.</title>
        <authorList>
            <person name="Glockner G."/>
            <person name="Hulsmann N."/>
            <person name="Schleicher M."/>
            <person name="Noegel A.A."/>
            <person name="Eichinger L."/>
            <person name="Gallinger C."/>
            <person name="Pawlowski J."/>
            <person name="Sierra R."/>
            <person name="Euteneuer U."/>
            <person name="Pillet L."/>
            <person name="Moustafa A."/>
            <person name="Platzer M."/>
            <person name="Groth M."/>
            <person name="Szafranski K."/>
            <person name="Schliwa M."/>
        </authorList>
    </citation>
    <scope>NUCLEOTIDE SEQUENCE [LARGE SCALE GENOMIC DNA]</scope>
</reference>
<dbReference type="Proteomes" id="UP000023152">
    <property type="component" value="Unassembled WGS sequence"/>
</dbReference>
<dbReference type="EMBL" id="ASPP01022946">
    <property type="protein sequence ID" value="ETO10955.1"/>
    <property type="molecule type" value="Genomic_DNA"/>
</dbReference>
<comment type="caution">
    <text evidence="1">The sequence shown here is derived from an EMBL/GenBank/DDBJ whole genome shotgun (WGS) entry which is preliminary data.</text>
</comment>
<accession>X6MD50</accession>
<proteinExistence type="predicted"/>
<evidence type="ECO:0000313" key="1">
    <source>
        <dbReference type="EMBL" id="ETO10955.1"/>
    </source>
</evidence>
<keyword evidence="2" id="KW-1185">Reference proteome</keyword>
<evidence type="ECO:0000313" key="2">
    <source>
        <dbReference type="Proteomes" id="UP000023152"/>
    </source>
</evidence>